<dbReference type="EMBL" id="CP017305">
    <property type="protein sequence ID" value="AOS84769.1"/>
    <property type="molecule type" value="Genomic_DNA"/>
</dbReference>
<name>A0A1D8D9W5_CHLLM</name>
<evidence type="ECO:0000313" key="2">
    <source>
        <dbReference type="EMBL" id="AOS84769.1"/>
    </source>
</evidence>
<dbReference type="STRING" id="274537.BIU88_11875"/>
<dbReference type="Proteomes" id="UP000095185">
    <property type="component" value="Chromosome"/>
</dbReference>
<feature type="coiled-coil region" evidence="1">
    <location>
        <begin position="46"/>
        <end position="84"/>
    </location>
</feature>
<keyword evidence="3" id="KW-1185">Reference proteome</keyword>
<keyword evidence="1" id="KW-0175">Coiled coil</keyword>
<protein>
    <submittedName>
        <fullName evidence="2">Uncharacterized protein</fullName>
    </submittedName>
</protein>
<sequence>MPNNPDGSNLQVVIDFAENLTKNRLNTILAESSLDEAHKAAVLSQYRQMQEDLTLMKTKYREYESEVRSEVKELLTKLQKLLHETPSFRDELLNTMHDAVEKARLVNPLDSELMGVLASIWPDALSPELLPIFVEKDAPDDFSTNAKAFQTLYLEKSDKEKVIFMESFLAVKPDIEAASAALAKQKAKFESIANPLKEIAGVLAFLNKSLGYIHSIV</sequence>
<organism evidence="2 3">
    <name type="scientific">Chlorobaculum limnaeum</name>
    <dbReference type="NCBI Taxonomy" id="274537"/>
    <lineage>
        <taxon>Bacteria</taxon>
        <taxon>Pseudomonadati</taxon>
        <taxon>Chlorobiota</taxon>
        <taxon>Chlorobiia</taxon>
        <taxon>Chlorobiales</taxon>
        <taxon>Chlorobiaceae</taxon>
        <taxon>Chlorobaculum</taxon>
    </lineage>
</organism>
<accession>A0A1D8D9W5</accession>
<reference evidence="2" key="1">
    <citation type="submission" date="2016-09" db="EMBL/GenBank/DDBJ databases">
        <title>Genome sequence of Chlorobaculum limnaeum.</title>
        <authorList>
            <person name="Liu Z."/>
            <person name="Tank M."/>
            <person name="Bryant D.A."/>
        </authorList>
    </citation>
    <scope>NUCLEOTIDE SEQUENCE [LARGE SCALE GENOMIC DNA]</scope>
    <source>
        <strain evidence="2">DSM 1677</strain>
    </source>
</reference>
<dbReference type="KEGG" id="clz:BIU88_11875"/>
<evidence type="ECO:0000313" key="3">
    <source>
        <dbReference type="Proteomes" id="UP000095185"/>
    </source>
</evidence>
<evidence type="ECO:0000256" key="1">
    <source>
        <dbReference type="SAM" id="Coils"/>
    </source>
</evidence>
<proteinExistence type="predicted"/>
<gene>
    <name evidence="2" type="ORF">BIU88_11875</name>
</gene>
<dbReference type="AlphaFoldDB" id="A0A1D8D9W5"/>
<dbReference type="RefSeq" id="WP_069810958.1">
    <property type="nucleotide sequence ID" value="NZ_CP017305.1"/>
</dbReference>